<evidence type="ECO:0000313" key="2">
    <source>
        <dbReference type="EMBL" id="MEE4025297.1"/>
    </source>
</evidence>
<accession>A0ABU7MYB3</accession>
<feature type="signal peptide" evidence="1">
    <location>
        <begin position="1"/>
        <end position="30"/>
    </location>
</feature>
<comment type="caution">
    <text evidence="2">The sequence shown here is derived from an EMBL/GenBank/DDBJ whole genome shotgun (WGS) entry which is preliminary data.</text>
</comment>
<protein>
    <recommendedName>
        <fullName evidence="4">Dehydratase</fullName>
    </recommendedName>
</protein>
<sequence length="159" mass="15594">MRKALKRCAVSLGLAAAAASATVGAGTAQAAPPHTVFQIPATALATSGLVVPGPYFANVVAAPTNRPGLTAFSAPAPRSICSSSAAGSLVRISYLNVTTGQSGAVMVKPCPYYLNPTPVVATANTGAGQVVATIQVTGSAAYPNAGQPSLPGVATFAAR</sequence>
<keyword evidence="1" id="KW-0732">Signal</keyword>
<evidence type="ECO:0000256" key="1">
    <source>
        <dbReference type="SAM" id="SignalP"/>
    </source>
</evidence>
<proteinExistence type="predicted"/>
<evidence type="ECO:0008006" key="4">
    <source>
        <dbReference type="Google" id="ProtNLM"/>
    </source>
</evidence>
<reference evidence="2 3" key="1">
    <citation type="submission" date="2024-01" db="EMBL/GenBank/DDBJ databases">
        <title>Draft genome sequence of Gordonia sp. PKS22-38.</title>
        <authorList>
            <person name="Suphannarot A."/>
            <person name="Mingma R."/>
        </authorList>
    </citation>
    <scope>NUCLEOTIDE SEQUENCE [LARGE SCALE GENOMIC DNA]</scope>
    <source>
        <strain evidence="2 3">PKS22-38</strain>
    </source>
</reference>
<organism evidence="2 3">
    <name type="scientific">Gordonia prachuapensis</name>
    <dbReference type="NCBI Taxonomy" id="3115651"/>
    <lineage>
        <taxon>Bacteria</taxon>
        <taxon>Bacillati</taxon>
        <taxon>Actinomycetota</taxon>
        <taxon>Actinomycetes</taxon>
        <taxon>Mycobacteriales</taxon>
        <taxon>Gordoniaceae</taxon>
        <taxon>Gordonia</taxon>
    </lineage>
</organism>
<name>A0ABU7MYB3_9ACTN</name>
<feature type="chain" id="PRO_5046001907" description="Dehydratase" evidence="1">
    <location>
        <begin position="31"/>
        <end position="159"/>
    </location>
</feature>
<gene>
    <name evidence="2" type="ORF">V1Y59_19590</name>
</gene>
<evidence type="ECO:0000313" key="3">
    <source>
        <dbReference type="Proteomes" id="UP001335729"/>
    </source>
</evidence>
<dbReference type="EMBL" id="JAZDUE010000018">
    <property type="protein sequence ID" value="MEE4025297.1"/>
    <property type="molecule type" value="Genomic_DNA"/>
</dbReference>
<dbReference type="Proteomes" id="UP001335729">
    <property type="component" value="Unassembled WGS sequence"/>
</dbReference>
<dbReference type="RefSeq" id="WP_330506725.1">
    <property type="nucleotide sequence ID" value="NZ_JAZDUE010000018.1"/>
</dbReference>
<keyword evidence="3" id="KW-1185">Reference proteome</keyword>